<protein>
    <submittedName>
        <fullName evidence="1">Uncharacterized protein</fullName>
    </submittedName>
</protein>
<dbReference type="AlphaFoldDB" id="A0AAV9MZG2"/>
<evidence type="ECO:0000313" key="2">
    <source>
        <dbReference type="Proteomes" id="UP001358417"/>
    </source>
</evidence>
<sequence length="272" mass="29736">MSGSPTSKLATIVVSVAANRQTDTFAHHTLLPHDQSLPETHRHVPTPIMPARLAPVQPSPAPPVMISQRMGSNVLPNGFTHTPPEMAMAMGMPMTPLVPDMPHMEHFLPMHGTPYDSQPDHFLNFNSGHGSMLDFDQTNFMTDLMTPPAEPLHDHGEQFQRLSDQFQMSNHLGMATPNHIPLPMQIQHGSAPYGLGLDLDSPKTKDYRVTTGFSSSSSSATSPVPEVESVMAARHAGILALHSEIAAQHTGSLLQCNHVCMVCWTSMQNQQY</sequence>
<dbReference type="EMBL" id="JAVRRD010000034">
    <property type="protein sequence ID" value="KAK5045773.1"/>
    <property type="molecule type" value="Genomic_DNA"/>
</dbReference>
<comment type="caution">
    <text evidence="1">The sequence shown here is derived from an EMBL/GenBank/DDBJ whole genome shotgun (WGS) entry which is preliminary data.</text>
</comment>
<evidence type="ECO:0000313" key="1">
    <source>
        <dbReference type="EMBL" id="KAK5045773.1"/>
    </source>
</evidence>
<organism evidence="1 2">
    <name type="scientific">Exophiala bonariae</name>
    <dbReference type="NCBI Taxonomy" id="1690606"/>
    <lineage>
        <taxon>Eukaryota</taxon>
        <taxon>Fungi</taxon>
        <taxon>Dikarya</taxon>
        <taxon>Ascomycota</taxon>
        <taxon>Pezizomycotina</taxon>
        <taxon>Eurotiomycetes</taxon>
        <taxon>Chaetothyriomycetidae</taxon>
        <taxon>Chaetothyriales</taxon>
        <taxon>Herpotrichiellaceae</taxon>
        <taxon>Exophiala</taxon>
    </lineage>
</organism>
<dbReference type="Proteomes" id="UP001358417">
    <property type="component" value="Unassembled WGS sequence"/>
</dbReference>
<keyword evidence="2" id="KW-1185">Reference proteome</keyword>
<name>A0AAV9MZG2_9EURO</name>
<dbReference type="RefSeq" id="XP_064701384.1">
    <property type="nucleotide sequence ID" value="XM_064852409.1"/>
</dbReference>
<reference evidence="1 2" key="1">
    <citation type="submission" date="2023-08" db="EMBL/GenBank/DDBJ databases">
        <title>Black Yeasts Isolated from many extreme environments.</title>
        <authorList>
            <person name="Coleine C."/>
            <person name="Stajich J.E."/>
            <person name="Selbmann L."/>
        </authorList>
    </citation>
    <scope>NUCLEOTIDE SEQUENCE [LARGE SCALE GENOMIC DNA]</scope>
    <source>
        <strain evidence="1 2">CCFEE 5792</strain>
    </source>
</reference>
<gene>
    <name evidence="1" type="ORF">LTR84_008866</name>
</gene>
<dbReference type="GeneID" id="89977028"/>
<accession>A0AAV9MZG2</accession>
<proteinExistence type="predicted"/>